<dbReference type="PROSITE" id="PS51170">
    <property type="entry name" value="CW"/>
    <property type="match status" value="1"/>
</dbReference>
<dbReference type="PANTHER" id="PTHR15454:SF56">
    <property type="entry name" value="PROTEIN PHOSPHATASE 1 REGULATORY SUBUNIT 7-RELATED"/>
    <property type="match status" value="1"/>
</dbReference>
<name>A0A318KJB3_9FIRM</name>
<keyword evidence="2" id="KW-0677">Repeat</keyword>
<comment type="caution">
    <text evidence="6">The sequence shown here is derived from an EMBL/GenBank/DDBJ whole genome shotgun (WGS) entry which is preliminary data.</text>
</comment>
<dbReference type="GO" id="GO:0005737">
    <property type="term" value="C:cytoplasm"/>
    <property type="evidence" value="ECO:0007669"/>
    <property type="project" value="TreeGrafter"/>
</dbReference>
<dbReference type="STRING" id="1034346.GCA_000313565_02784"/>
<dbReference type="Gene3D" id="3.80.10.10">
    <property type="entry name" value="Ribonuclease Inhibitor"/>
    <property type="match status" value="1"/>
</dbReference>
<keyword evidence="5" id="KW-0732">Signal</keyword>
<keyword evidence="7" id="KW-1185">Reference proteome</keyword>
<protein>
    <submittedName>
        <fullName evidence="6">Putative cell wall binding repeat protein</fullName>
    </submittedName>
</protein>
<dbReference type="PROSITE" id="PS51450">
    <property type="entry name" value="LRR"/>
    <property type="match status" value="3"/>
</dbReference>
<dbReference type="AlphaFoldDB" id="A0A318KJB3"/>
<organism evidence="6 7">
    <name type="scientific">Dielma fastidiosa</name>
    <dbReference type="NCBI Taxonomy" id="1034346"/>
    <lineage>
        <taxon>Bacteria</taxon>
        <taxon>Bacillati</taxon>
        <taxon>Bacillota</taxon>
        <taxon>Erysipelotrichia</taxon>
        <taxon>Erysipelotrichales</taxon>
        <taxon>Erysipelotrichaceae</taxon>
        <taxon>Dielma</taxon>
    </lineage>
</organism>
<evidence type="ECO:0000313" key="7">
    <source>
        <dbReference type="Proteomes" id="UP000247612"/>
    </source>
</evidence>
<dbReference type="Pfam" id="PF01473">
    <property type="entry name" value="Choline_bind_1"/>
    <property type="match status" value="4"/>
</dbReference>
<dbReference type="Pfam" id="PF12799">
    <property type="entry name" value="LRR_4"/>
    <property type="match status" value="1"/>
</dbReference>
<dbReference type="PANTHER" id="PTHR15454">
    <property type="entry name" value="NISCHARIN RELATED"/>
    <property type="match status" value="1"/>
</dbReference>
<evidence type="ECO:0000256" key="5">
    <source>
        <dbReference type="SAM" id="SignalP"/>
    </source>
</evidence>
<dbReference type="InterPro" id="IPR001611">
    <property type="entry name" value="Leu-rich_rpt"/>
</dbReference>
<dbReference type="SUPFAM" id="SSF52058">
    <property type="entry name" value="L domain-like"/>
    <property type="match status" value="1"/>
</dbReference>
<evidence type="ECO:0000256" key="4">
    <source>
        <dbReference type="SAM" id="MobiDB-lite"/>
    </source>
</evidence>
<evidence type="ECO:0000256" key="3">
    <source>
        <dbReference type="PROSITE-ProRule" id="PRU00591"/>
    </source>
</evidence>
<proteinExistence type="predicted"/>
<dbReference type="Proteomes" id="UP000247612">
    <property type="component" value="Unassembled WGS sequence"/>
</dbReference>
<evidence type="ECO:0000313" key="6">
    <source>
        <dbReference type="EMBL" id="PXX77869.1"/>
    </source>
</evidence>
<feature type="chain" id="PRO_5038511926" evidence="5">
    <location>
        <begin position="29"/>
        <end position="996"/>
    </location>
</feature>
<dbReference type="Gene3D" id="2.10.270.10">
    <property type="entry name" value="Cholin Binding"/>
    <property type="match status" value="1"/>
</dbReference>
<feature type="signal peptide" evidence="5">
    <location>
        <begin position="1"/>
        <end position="28"/>
    </location>
</feature>
<gene>
    <name evidence="6" type="ORF">DES51_109123</name>
</gene>
<dbReference type="InterPro" id="IPR032675">
    <property type="entry name" value="LRR_dom_sf"/>
</dbReference>
<dbReference type="RefSeq" id="WP_110370631.1">
    <property type="nucleotide sequence ID" value="NZ_QJKH01000009.1"/>
</dbReference>
<dbReference type="InterPro" id="IPR025875">
    <property type="entry name" value="Leu-rich_rpt_4"/>
</dbReference>
<dbReference type="InterPro" id="IPR018337">
    <property type="entry name" value="Cell_wall/Cho-bd_repeat"/>
</dbReference>
<keyword evidence="1" id="KW-0433">Leucine-rich repeat</keyword>
<feature type="repeat" description="Cell wall-binding" evidence="3">
    <location>
        <begin position="50"/>
        <end position="69"/>
    </location>
</feature>
<accession>A0A318KJB3</accession>
<sequence length="996" mass="107821">MKSNKTKSAMTALVVAAMLCSAAMPIRAAEAQWVNNNGTWSYVKEDGSIAKGWIKDNNCWYAFDDNGAMRTGWIASNEHWYFMGESGVMQADAWVEDNGARYYIKGTGVMAKDYVKDGYELTEDGKAIPLAESKSVVLTDPEALEGEVIEGNLYVDVTTAKALELKGVTVKGKLVVIGDNKTVGKLTITDSKIEAISTQTRNAEVVLNGKTEVNKIVLEETAAITPDKSFKGEVEKIEVQSTTKGEIVIEVPAQEVSTRTYASIDIQAPVESLEVKTDTQIKVNADVKNVVVTESAKDTAIEVSKGSTVGTLTADAPVSIDGKGTVNKVEANVDGVEAGKDTVIKNVETGKDVEQAPEVNKPSTGGSTGGSSSGGSETRPTVNKLTVEKITGLSTPEAAVKNQNAITVKFEDNVYKVRSNNTLESYASSNTEQGEGKWIGFVLDTGESSIIGLSVDTGNGWYAFTEADVAEAATVGAGEGKFVFWMKADVTPNRTIKVKKGTNGIEKTVTIKYNSLVDLATQAKGRLQNIQESNLNMDWDTVITAAYYQSELSAAAVTDSSLTDTLDTLNNYYKSITELDLSGENTSQYDISTGALTMFTGLKELNLSGTGISELGGLVGLTNLEKLDISNNRLTTETNDDRLGALANLTSLNELNLSNNKGITALSAIAGLSNLTTLDISSTSITDFNVFWNESAARFANLTYLKATNIQGLESIAGLVEIVKEKDFSSDGKTWNLSGSTLKEDKDNHIKAISDKFTDGSFIAPTISTTSEDNVKDLGEISLKPNGSGEHTITFTPYEEAENYEFVLLNNYGYELLTMYSEGTEDIDKVTLEELVTIPPIETIQSLNVLTIEIRALNNNDDLLAKGSLNISFKTNVDNVSTSFTAMFIENGVLEVELNSSVDLSKANTVEIFTKCTCHEGESRRTNIYRAIPEDFVDNKVSWLGKVFDLNVHTTWESKVILDKCEYDQVTDTYTINITQLNNGNYVTVTMPTKIE</sequence>
<reference evidence="6 7" key="1">
    <citation type="submission" date="2018-05" db="EMBL/GenBank/DDBJ databases">
        <title>Genomic Encyclopedia of Type Strains, Phase IV (KMG-IV): sequencing the most valuable type-strain genomes for metagenomic binning, comparative biology and taxonomic classification.</title>
        <authorList>
            <person name="Goeker M."/>
        </authorList>
    </citation>
    <scope>NUCLEOTIDE SEQUENCE [LARGE SCALE GENOMIC DNA]</scope>
    <source>
        <strain evidence="6 7">JC118</strain>
    </source>
</reference>
<evidence type="ECO:0000256" key="1">
    <source>
        <dbReference type="ARBA" id="ARBA00022614"/>
    </source>
</evidence>
<evidence type="ECO:0000256" key="2">
    <source>
        <dbReference type="ARBA" id="ARBA00022737"/>
    </source>
</evidence>
<feature type="region of interest" description="Disordered" evidence="4">
    <location>
        <begin position="347"/>
        <end position="382"/>
    </location>
</feature>
<dbReference type="EMBL" id="QJKH01000009">
    <property type="protein sequence ID" value="PXX77869.1"/>
    <property type="molecule type" value="Genomic_DNA"/>
</dbReference>
<dbReference type="SUPFAM" id="SSF69360">
    <property type="entry name" value="Cell wall binding repeat"/>
    <property type="match status" value="1"/>
</dbReference>